<dbReference type="EMBL" id="FNJI01000082">
    <property type="protein sequence ID" value="SDP84168.1"/>
    <property type="molecule type" value="Genomic_DNA"/>
</dbReference>
<accession>A0A1H0W0T9</accession>
<proteinExistence type="predicted"/>
<evidence type="ECO:0000256" key="1">
    <source>
        <dbReference type="SAM" id="Phobius"/>
    </source>
</evidence>
<dbReference type="STRING" id="91360.SAMN05660330_04351"/>
<keyword evidence="1" id="KW-1133">Transmembrane helix</keyword>
<keyword evidence="3" id="KW-1185">Reference proteome</keyword>
<name>A0A1H0W0T9_9BACT</name>
<dbReference type="AlphaFoldDB" id="A0A1H0W0T9"/>
<feature type="transmembrane region" description="Helical" evidence="1">
    <location>
        <begin position="12"/>
        <end position="31"/>
    </location>
</feature>
<dbReference type="RefSeq" id="WP_092226302.1">
    <property type="nucleotide sequence ID" value="NZ_FNJI01000082.1"/>
</dbReference>
<reference evidence="2 3" key="1">
    <citation type="submission" date="2016-10" db="EMBL/GenBank/DDBJ databases">
        <authorList>
            <person name="de Groot N.N."/>
        </authorList>
    </citation>
    <scope>NUCLEOTIDE SEQUENCE [LARGE SCALE GENOMIC DNA]</scope>
    <source>
        <strain evidence="2 3">DSM 12130</strain>
    </source>
</reference>
<dbReference type="Proteomes" id="UP000199073">
    <property type="component" value="Unassembled WGS sequence"/>
</dbReference>
<keyword evidence="1" id="KW-0812">Transmembrane</keyword>
<dbReference type="OrthoDB" id="9150143at2"/>
<organism evidence="2 3">
    <name type="scientific">Desulforhopalus singaporensis</name>
    <dbReference type="NCBI Taxonomy" id="91360"/>
    <lineage>
        <taxon>Bacteria</taxon>
        <taxon>Pseudomonadati</taxon>
        <taxon>Thermodesulfobacteriota</taxon>
        <taxon>Desulfobulbia</taxon>
        <taxon>Desulfobulbales</taxon>
        <taxon>Desulfocapsaceae</taxon>
        <taxon>Desulforhopalus</taxon>
    </lineage>
</organism>
<sequence>MNIYRKPNISLSIIILAFIMLILLPFVGYAIDCIPNVPANIESGPLPVSLVIDDSNSDNLVEGNSLAPGRCYRTPSLNSFLSELERFERDNLQISTLYIISHSGSDFGHIIGEGFLQFRQGSPIQISLSDLATRIRNRFSNGYAAPPERISFRGCRIGGSNEASLQNFRGSLGAKYADGTDCYTVTMQSTMIINGREIRHPIQLTPQEMVFFNENFDDWLREAFVAPNGREVRNCIVPLKRGESALEYKNALYIYYFLNRGALVSVWATRDHNNHFTENSACMKHLQTHQGRCRLIEVSDNNSIVFANPSYGGKFVDWCLHWGKDCGAPAATAFCNINGYQRAVDWHAEPRNPTYVLGDNKECTFDFCNGFSSITCEN</sequence>
<evidence type="ECO:0000313" key="3">
    <source>
        <dbReference type="Proteomes" id="UP000199073"/>
    </source>
</evidence>
<evidence type="ECO:0000313" key="2">
    <source>
        <dbReference type="EMBL" id="SDP84168.1"/>
    </source>
</evidence>
<keyword evidence="1" id="KW-0472">Membrane</keyword>
<protein>
    <submittedName>
        <fullName evidence="2">Uncharacterized protein</fullName>
    </submittedName>
</protein>
<gene>
    <name evidence="2" type="ORF">SAMN05660330_04351</name>
</gene>